<proteinExistence type="predicted"/>
<feature type="region of interest" description="Disordered" evidence="1">
    <location>
        <begin position="1"/>
        <end position="51"/>
    </location>
</feature>
<name>A0A843V1Q6_COLES</name>
<protein>
    <recommendedName>
        <fullName evidence="4">Galactose-1-phosphate uridyl transferase N-terminal domain-containing protein</fullName>
    </recommendedName>
</protein>
<dbReference type="InterPro" id="IPR053177">
    <property type="entry name" value="ADP-glucose_phosphorylase"/>
</dbReference>
<feature type="region of interest" description="Disordered" evidence="1">
    <location>
        <begin position="69"/>
        <end position="95"/>
    </location>
</feature>
<evidence type="ECO:0008006" key="4">
    <source>
        <dbReference type="Google" id="ProtNLM"/>
    </source>
</evidence>
<keyword evidence="3" id="KW-1185">Reference proteome</keyword>
<dbReference type="Gene3D" id="3.30.428.10">
    <property type="entry name" value="HIT-like"/>
    <property type="match status" value="1"/>
</dbReference>
<feature type="compositionally biased region" description="Basic and acidic residues" evidence="1">
    <location>
        <begin position="1"/>
        <end position="10"/>
    </location>
</feature>
<comment type="caution">
    <text evidence="2">The sequence shown here is derived from an EMBL/GenBank/DDBJ whole genome shotgun (WGS) entry which is preliminary data.</text>
</comment>
<dbReference type="Proteomes" id="UP000652761">
    <property type="component" value="Unassembled WGS sequence"/>
</dbReference>
<dbReference type="PANTHER" id="PTHR42763">
    <property type="entry name" value="ADP-GLUCOSE PHOSPHORYLASE"/>
    <property type="match status" value="1"/>
</dbReference>
<dbReference type="InterPro" id="IPR036265">
    <property type="entry name" value="HIT-like_sf"/>
</dbReference>
<feature type="compositionally biased region" description="Basic and acidic residues" evidence="1">
    <location>
        <begin position="17"/>
        <end position="33"/>
    </location>
</feature>
<evidence type="ECO:0000313" key="3">
    <source>
        <dbReference type="Proteomes" id="UP000652761"/>
    </source>
</evidence>
<dbReference type="OrthoDB" id="418412at2759"/>
<organism evidence="2 3">
    <name type="scientific">Colocasia esculenta</name>
    <name type="common">Wild taro</name>
    <name type="synonym">Arum esculentum</name>
    <dbReference type="NCBI Taxonomy" id="4460"/>
    <lineage>
        <taxon>Eukaryota</taxon>
        <taxon>Viridiplantae</taxon>
        <taxon>Streptophyta</taxon>
        <taxon>Embryophyta</taxon>
        <taxon>Tracheophyta</taxon>
        <taxon>Spermatophyta</taxon>
        <taxon>Magnoliopsida</taxon>
        <taxon>Liliopsida</taxon>
        <taxon>Araceae</taxon>
        <taxon>Aroideae</taxon>
        <taxon>Colocasieae</taxon>
        <taxon>Colocasia</taxon>
    </lineage>
</organism>
<evidence type="ECO:0000313" key="2">
    <source>
        <dbReference type="EMBL" id="MQL85669.1"/>
    </source>
</evidence>
<gene>
    <name evidence="2" type="ORF">Taro_018204</name>
</gene>
<evidence type="ECO:0000256" key="1">
    <source>
        <dbReference type="SAM" id="MobiDB-lite"/>
    </source>
</evidence>
<dbReference type="AlphaFoldDB" id="A0A843V1Q6"/>
<sequence length="219" mass="24709">TGPEIRERNQKVGKRTGGRERERLEERETRKDMAPSSSPTSGAGGRSSQLRRDDVFGRWIIFSPARARRPSEFKSSTPANGAKPDPSRSNEAPFRPPPPSCPFCFGNEHQCAPEIFRFPAGAAEWQLRVIENLYPALRREEEPPASDLDCRERERGLVVAGYGFHDVVIETPYHGFHLSDLSPTEAGEVVLAYRERVLQLASLGSIKFLRIMVRQLEHQ</sequence>
<dbReference type="SUPFAM" id="SSF54197">
    <property type="entry name" value="HIT-like"/>
    <property type="match status" value="1"/>
</dbReference>
<accession>A0A843V1Q6</accession>
<dbReference type="EMBL" id="NMUH01000842">
    <property type="protein sequence ID" value="MQL85669.1"/>
    <property type="molecule type" value="Genomic_DNA"/>
</dbReference>
<dbReference type="PANTHER" id="PTHR42763:SF2">
    <property type="entry name" value="ADP-GLUCOSE PHOSPHORYLASE"/>
    <property type="match status" value="1"/>
</dbReference>
<feature type="non-terminal residue" evidence="2">
    <location>
        <position position="1"/>
    </location>
</feature>
<reference evidence="2" key="1">
    <citation type="submission" date="2017-07" db="EMBL/GenBank/DDBJ databases">
        <title>Taro Niue Genome Assembly and Annotation.</title>
        <authorList>
            <person name="Atibalentja N."/>
            <person name="Keating K."/>
            <person name="Fields C.J."/>
        </authorList>
    </citation>
    <scope>NUCLEOTIDE SEQUENCE</scope>
    <source>
        <strain evidence="2">Niue_2</strain>
        <tissue evidence="2">Leaf</tissue>
    </source>
</reference>